<evidence type="ECO:0000313" key="2">
    <source>
        <dbReference type="EMBL" id="MFI2474267.1"/>
    </source>
</evidence>
<keyword evidence="3" id="KW-1185">Reference proteome</keyword>
<organism evidence="2 3">
    <name type="scientific">Nocardia xishanensis</name>
    <dbReference type="NCBI Taxonomy" id="238964"/>
    <lineage>
        <taxon>Bacteria</taxon>
        <taxon>Bacillati</taxon>
        <taxon>Actinomycetota</taxon>
        <taxon>Actinomycetes</taxon>
        <taxon>Mycobacteriales</taxon>
        <taxon>Nocardiaceae</taxon>
        <taxon>Nocardia</taxon>
    </lineage>
</organism>
<dbReference type="SUPFAM" id="SSF54427">
    <property type="entry name" value="NTF2-like"/>
    <property type="match status" value="1"/>
</dbReference>
<comment type="caution">
    <text evidence="2">The sequence shown here is derived from an EMBL/GenBank/DDBJ whole genome shotgun (WGS) entry which is preliminary data.</text>
</comment>
<accession>A0ABW7WZN6</accession>
<sequence>MHPFRAAVEARDEAAIEALLAENVVFTSPVAFKPYPGKAVTAAILRAVIRVFENFHYVREIADADGRDHAFVFEAEVDGKRLTGCDFLHFDEDGKIDDFMVMVRPLSAAQALAARMGEQFERIKAEAAAQLQREATGA</sequence>
<evidence type="ECO:0000259" key="1">
    <source>
        <dbReference type="Pfam" id="PF12680"/>
    </source>
</evidence>
<dbReference type="InterPro" id="IPR032710">
    <property type="entry name" value="NTF2-like_dom_sf"/>
</dbReference>
<dbReference type="EMBL" id="JBIRYO010000007">
    <property type="protein sequence ID" value="MFI2474267.1"/>
    <property type="molecule type" value="Genomic_DNA"/>
</dbReference>
<dbReference type="Gene3D" id="3.10.450.50">
    <property type="match status" value="1"/>
</dbReference>
<dbReference type="Pfam" id="PF12680">
    <property type="entry name" value="SnoaL_2"/>
    <property type="match status" value="1"/>
</dbReference>
<dbReference type="Proteomes" id="UP001611415">
    <property type="component" value="Unassembled WGS sequence"/>
</dbReference>
<evidence type="ECO:0000313" key="3">
    <source>
        <dbReference type="Proteomes" id="UP001611415"/>
    </source>
</evidence>
<dbReference type="RefSeq" id="WP_364818360.1">
    <property type="nucleotide sequence ID" value="NZ_JBFAYM010000001.1"/>
</dbReference>
<name>A0ABW7WZN6_9NOCA</name>
<gene>
    <name evidence="2" type="ORF">ACH49W_12895</name>
</gene>
<proteinExistence type="predicted"/>
<protein>
    <submittedName>
        <fullName evidence="2">Nuclear transport factor 2 family protein</fullName>
    </submittedName>
</protein>
<reference evidence="2 3" key="1">
    <citation type="submission" date="2024-10" db="EMBL/GenBank/DDBJ databases">
        <title>The Natural Products Discovery Center: Release of the First 8490 Sequenced Strains for Exploring Actinobacteria Biosynthetic Diversity.</title>
        <authorList>
            <person name="Kalkreuter E."/>
            <person name="Kautsar S.A."/>
            <person name="Yang D."/>
            <person name="Bader C.D."/>
            <person name="Teijaro C.N."/>
            <person name="Fluegel L."/>
            <person name="Davis C.M."/>
            <person name="Simpson J.R."/>
            <person name="Lauterbach L."/>
            <person name="Steele A.D."/>
            <person name="Gui C."/>
            <person name="Meng S."/>
            <person name="Li G."/>
            <person name="Viehrig K."/>
            <person name="Ye F."/>
            <person name="Su P."/>
            <person name="Kiefer A.F."/>
            <person name="Nichols A."/>
            <person name="Cepeda A.J."/>
            <person name="Yan W."/>
            <person name="Fan B."/>
            <person name="Jiang Y."/>
            <person name="Adhikari A."/>
            <person name="Zheng C.-J."/>
            <person name="Schuster L."/>
            <person name="Cowan T.M."/>
            <person name="Smanski M.J."/>
            <person name="Chevrette M.G."/>
            <person name="De Carvalho L.P.S."/>
            <person name="Shen B."/>
        </authorList>
    </citation>
    <scope>NUCLEOTIDE SEQUENCE [LARGE SCALE GENOMIC DNA]</scope>
    <source>
        <strain evidence="2 3">NPDC019275</strain>
    </source>
</reference>
<feature type="domain" description="SnoaL-like" evidence="1">
    <location>
        <begin position="4"/>
        <end position="96"/>
    </location>
</feature>
<dbReference type="InterPro" id="IPR037401">
    <property type="entry name" value="SnoaL-like"/>
</dbReference>